<feature type="chain" id="PRO_5045176506" description="Lipoprotein" evidence="2">
    <location>
        <begin position="22"/>
        <end position="220"/>
    </location>
</feature>
<keyword evidence="4" id="KW-1185">Reference proteome</keyword>
<evidence type="ECO:0000313" key="4">
    <source>
        <dbReference type="Proteomes" id="UP001344658"/>
    </source>
</evidence>
<evidence type="ECO:0000256" key="1">
    <source>
        <dbReference type="SAM" id="MobiDB-lite"/>
    </source>
</evidence>
<name>A0ABU7PIR7_9ACTN</name>
<dbReference type="RefSeq" id="WP_330799410.1">
    <property type="nucleotide sequence ID" value="NZ_JAZEWV010000033.1"/>
</dbReference>
<reference evidence="3 4" key="1">
    <citation type="submission" date="2023-12" db="EMBL/GenBank/DDBJ databases">
        <title>Streptomyces sp. V4-01.</title>
        <authorList>
            <person name="Somphong A."/>
            <person name="Phongsopitanun W."/>
        </authorList>
    </citation>
    <scope>NUCLEOTIDE SEQUENCE [LARGE SCALE GENOMIC DNA]</scope>
    <source>
        <strain evidence="3 4">V4-01</strain>
    </source>
</reference>
<keyword evidence="2" id="KW-0732">Signal</keyword>
<dbReference type="Proteomes" id="UP001344658">
    <property type="component" value="Unassembled WGS sequence"/>
</dbReference>
<protein>
    <recommendedName>
        <fullName evidence="5">Lipoprotein</fullName>
    </recommendedName>
</protein>
<organism evidence="3 4">
    <name type="scientific">Actinacidiphila polyblastidii</name>
    <dbReference type="NCBI Taxonomy" id="3110430"/>
    <lineage>
        <taxon>Bacteria</taxon>
        <taxon>Bacillati</taxon>
        <taxon>Actinomycetota</taxon>
        <taxon>Actinomycetes</taxon>
        <taxon>Kitasatosporales</taxon>
        <taxon>Streptomycetaceae</taxon>
        <taxon>Actinacidiphila</taxon>
    </lineage>
</organism>
<sequence>MTRSSLPIAAALAASAGLLLTACGGGGSDSSDKISTSAPAATTAAPTTSASPTQVEGPNAPKFDLPSGITTDFRGFTSGDAKKQAILTDARYAATAILEFEAKVYPKETPNFKRFWTGEHGAEFADSIISQGKGGSVITGVYPYYNPVVKTFSTGNVSVQYCEDQRKAYAKDSKTGKVTVTTPSLSDFRSWTLLMTKSPSGEWTVYNHSWIQGAKQCQIA</sequence>
<evidence type="ECO:0000313" key="3">
    <source>
        <dbReference type="EMBL" id="MEE4545706.1"/>
    </source>
</evidence>
<feature type="signal peptide" evidence="2">
    <location>
        <begin position="1"/>
        <end position="21"/>
    </location>
</feature>
<gene>
    <name evidence="3" type="ORF">V2S66_27525</name>
</gene>
<feature type="compositionally biased region" description="Low complexity" evidence="1">
    <location>
        <begin position="35"/>
        <end position="53"/>
    </location>
</feature>
<dbReference type="PROSITE" id="PS51257">
    <property type="entry name" value="PROKAR_LIPOPROTEIN"/>
    <property type="match status" value="1"/>
</dbReference>
<evidence type="ECO:0000256" key="2">
    <source>
        <dbReference type="SAM" id="SignalP"/>
    </source>
</evidence>
<dbReference type="EMBL" id="JAZEWV010000033">
    <property type="protein sequence ID" value="MEE4545706.1"/>
    <property type="molecule type" value="Genomic_DNA"/>
</dbReference>
<accession>A0ABU7PIR7</accession>
<feature type="region of interest" description="Disordered" evidence="1">
    <location>
        <begin position="26"/>
        <end position="67"/>
    </location>
</feature>
<evidence type="ECO:0008006" key="5">
    <source>
        <dbReference type="Google" id="ProtNLM"/>
    </source>
</evidence>
<comment type="caution">
    <text evidence="3">The sequence shown here is derived from an EMBL/GenBank/DDBJ whole genome shotgun (WGS) entry which is preliminary data.</text>
</comment>
<proteinExistence type="predicted"/>